<reference evidence="1 2" key="1">
    <citation type="submission" date="2019-12" db="EMBL/GenBank/DDBJ databases">
        <title>Genome sequence of Streptomyces bambusae.</title>
        <authorList>
            <person name="Bansal K."/>
            <person name="Choksket S."/>
            <person name="Korpole S."/>
            <person name="Patil P.B."/>
        </authorList>
    </citation>
    <scope>NUCLEOTIDE SEQUENCE [LARGE SCALE GENOMIC DNA]</scope>
    <source>
        <strain evidence="1 2">SK60</strain>
    </source>
</reference>
<dbReference type="Proteomes" id="UP000812013">
    <property type="component" value="Unassembled WGS sequence"/>
</dbReference>
<dbReference type="EMBL" id="WTFF01000072">
    <property type="protein sequence ID" value="MBW5482747.1"/>
    <property type="molecule type" value="Genomic_DNA"/>
</dbReference>
<comment type="caution">
    <text evidence="1">The sequence shown here is derived from an EMBL/GenBank/DDBJ whole genome shotgun (WGS) entry which is preliminary data.</text>
</comment>
<evidence type="ECO:0000313" key="1">
    <source>
        <dbReference type="EMBL" id="MBW5482747.1"/>
    </source>
</evidence>
<proteinExistence type="predicted"/>
<accession>A0ABS6Z4V0</accession>
<sequence length="234" mass="25806">MSAPTPTSAPAVAAPDFPSGWCATDLGPYRPCEFTYEVYPPESLPPVDPARLDGRFGWRGGPGEHPSEHTGHLVSLEAELAALGLRLPEDFRTCYGSDRLAGMCDEVSVTACWTDLSGALESPVEDGARLVRFLRDQQDCVIWYLYLRPSGESFVVCSHLDLEWGYRELAQEDIAGFRAAAAQSLVRCATSFEEFAFRFVVENELWMHLNETGGKAALAPHLREYLDHYSAGVS</sequence>
<gene>
    <name evidence="1" type="ORF">GPJ59_12845</name>
</gene>
<evidence type="ECO:0008006" key="3">
    <source>
        <dbReference type="Google" id="ProtNLM"/>
    </source>
</evidence>
<protein>
    <recommendedName>
        <fullName evidence="3">SMI1/KNR4 family protein</fullName>
    </recommendedName>
</protein>
<evidence type="ECO:0000313" key="2">
    <source>
        <dbReference type="Proteomes" id="UP000812013"/>
    </source>
</evidence>
<keyword evidence="2" id="KW-1185">Reference proteome</keyword>
<name>A0ABS6Z4V0_9ACTN</name>
<organism evidence="1 2">
    <name type="scientific">Streptomyces bambusae</name>
    <dbReference type="NCBI Taxonomy" id="1550616"/>
    <lineage>
        <taxon>Bacteria</taxon>
        <taxon>Bacillati</taxon>
        <taxon>Actinomycetota</taxon>
        <taxon>Actinomycetes</taxon>
        <taxon>Kitasatosporales</taxon>
        <taxon>Streptomycetaceae</taxon>
        <taxon>Streptomyces</taxon>
    </lineage>
</organism>
<dbReference type="RefSeq" id="WP_219667219.1">
    <property type="nucleotide sequence ID" value="NZ_WTFF01000072.1"/>
</dbReference>